<keyword evidence="2" id="KW-0479">Metal-binding</keyword>
<keyword evidence="3" id="KW-0560">Oxidoreductase</keyword>
<dbReference type="RefSeq" id="WP_080022167.1">
    <property type="nucleotide sequence ID" value="NZ_LTAY01000026.1"/>
</dbReference>
<dbReference type="Proteomes" id="UP000191448">
    <property type="component" value="Unassembled WGS sequence"/>
</dbReference>
<dbReference type="InterPro" id="IPR017900">
    <property type="entry name" value="4Fe4S_Fe_S_CS"/>
</dbReference>
<comment type="similarity">
    <text evidence="1">Belongs to the nitroreductase family.</text>
</comment>
<evidence type="ECO:0000256" key="4">
    <source>
        <dbReference type="ARBA" id="ARBA00023004"/>
    </source>
</evidence>
<comment type="caution">
    <text evidence="7">The sequence shown here is derived from an EMBL/GenBank/DDBJ whole genome shotgun (WGS) entry which is preliminary data.</text>
</comment>
<dbReference type="GO" id="GO:0046872">
    <property type="term" value="F:metal ion binding"/>
    <property type="evidence" value="ECO:0007669"/>
    <property type="project" value="UniProtKB-KW"/>
</dbReference>
<feature type="domain" description="4Fe-4S ferredoxin-type" evidence="6">
    <location>
        <begin position="34"/>
        <end position="62"/>
    </location>
</feature>
<evidence type="ECO:0000259" key="6">
    <source>
        <dbReference type="PROSITE" id="PS51379"/>
    </source>
</evidence>
<feature type="domain" description="4Fe-4S ferredoxin-type" evidence="6">
    <location>
        <begin position="4"/>
        <end position="33"/>
    </location>
</feature>
<evidence type="ECO:0000256" key="2">
    <source>
        <dbReference type="ARBA" id="ARBA00022723"/>
    </source>
</evidence>
<dbReference type="PANTHER" id="PTHR43673">
    <property type="entry name" value="NAD(P)H NITROREDUCTASE YDGI-RELATED"/>
    <property type="match status" value="1"/>
</dbReference>
<dbReference type="PANTHER" id="PTHR43673:SF10">
    <property type="entry name" value="NADH DEHYDROGENASE_NAD(P)H NITROREDUCTASE XCC3605-RELATED"/>
    <property type="match status" value="1"/>
</dbReference>
<organism evidence="7 8">
    <name type="scientific">Clostridium thermobutyricum DSM 4928</name>
    <dbReference type="NCBI Taxonomy" id="1121339"/>
    <lineage>
        <taxon>Bacteria</taxon>
        <taxon>Bacillati</taxon>
        <taxon>Bacillota</taxon>
        <taxon>Clostridia</taxon>
        <taxon>Eubacteriales</taxon>
        <taxon>Clostridiaceae</taxon>
        <taxon>Clostridium</taxon>
    </lineage>
</organism>
<reference evidence="7 8" key="1">
    <citation type="submission" date="2016-02" db="EMBL/GenBank/DDBJ databases">
        <title>Genome sequence of Clostridium thermobutyricum DSM 4928.</title>
        <authorList>
            <person name="Poehlein A."/>
            <person name="Daniel R."/>
        </authorList>
    </citation>
    <scope>NUCLEOTIDE SEQUENCE [LARGE SCALE GENOMIC DNA]</scope>
    <source>
        <strain evidence="7 8">DSM 4928</strain>
    </source>
</reference>
<dbReference type="SUPFAM" id="SSF55469">
    <property type="entry name" value="FMN-dependent nitroreductase-like"/>
    <property type="match status" value="1"/>
</dbReference>
<dbReference type="GO" id="GO:0016491">
    <property type="term" value="F:oxidoreductase activity"/>
    <property type="evidence" value="ECO:0007669"/>
    <property type="project" value="UniProtKB-KW"/>
</dbReference>
<evidence type="ECO:0000256" key="5">
    <source>
        <dbReference type="ARBA" id="ARBA00023014"/>
    </source>
</evidence>
<dbReference type="Gene3D" id="3.40.109.10">
    <property type="entry name" value="NADH Oxidase"/>
    <property type="match status" value="1"/>
</dbReference>
<evidence type="ECO:0000256" key="1">
    <source>
        <dbReference type="ARBA" id="ARBA00007118"/>
    </source>
</evidence>
<dbReference type="PROSITE" id="PS00198">
    <property type="entry name" value="4FE4S_FER_1"/>
    <property type="match status" value="1"/>
</dbReference>
<dbReference type="OrthoDB" id="368873at2"/>
<gene>
    <name evidence="7" type="ORF">CLTHE_08720</name>
</gene>
<evidence type="ECO:0000313" key="7">
    <source>
        <dbReference type="EMBL" id="OPX49118.1"/>
    </source>
</evidence>
<dbReference type="Gene3D" id="3.30.70.20">
    <property type="match status" value="1"/>
</dbReference>
<sequence length="257" mass="28885">MKEHIIQVDKNLCIGCGLCKNDCPANNIFIKDKKAVIKNQECIKCGHCEAICPKAAITLTGFNEETMEITEKTNLNPNELLMALKTRRSIRQFKDTEVSSEIIKEIIEAGRLTPSAKNAQDVSYIVLGKDKGKYEKVAVKFFKKVQSFAKLWMKAAREVTIDDDFFFKKAPIAIMVVSKDKINGSLAASNMALMAESHGLGVFYSGFFTVVANHSKKLRKLLDLKHSDKIVTTLVIGYPNVKYRRTAKKEDAVIRYL</sequence>
<keyword evidence="4" id="KW-0408">Iron</keyword>
<dbReference type="Pfam" id="PF00881">
    <property type="entry name" value="Nitroreductase"/>
    <property type="match status" value="1"/>
</dbReference>
<name>A0A1V4SYA9_9CLOT</name>
<dbReference type="PROSITE" id="PS51379">
    <property type="entry name" value="4FE4S_FER_2"/>
    <property type="match status" value="2"/>
</dbReference>
<evidence type="ECO:0000256" key="3">
    <source>
        <dbReference type="ARBA" id="ARBA00023002"/>
    </source>
</evidence>
<dbReference type="EMBL" id="LTAY01000026">
    <property type="protein sequence ID" value="OPX49118.1"/>
    <property type="molecule type" value="Genomic_DNA"/>
</dbReference>
<dbReference type="InterPro" id="IPR029479">
    <property type="entry name" value="Nitroreductase"/>
</dbReference>
<dbReference type="Pfam" id="PF13237">
    <property type="entry name" value="Fer4_10"/>
    <property type="match status" value="1"/>
</dbReference>
<dbReference type="AlphaFoldDB" id="A0A1V4SYA9"/>
<accession>A0A1V4SYA9</accession>
<proteinExistence type="inferred from homology"/>
<dbReference type="InterPro" id="IPR017896">
    <property type="entry name" value="4Fe4S_Fe-S-bd"/>
</dbReference>
<dbReference type="GO" id="GO:0051536">
    <property type="term" value="F:iron-sulfur cluster binding"/>
    <property type="evidence" value="ECO:0007669"/>
    <property type="project" value="UniProtKB-KW"/>
</dbReference>
<evidence type="ECO:0000313" key="8">
    <source>
        <dbReference type="Proteomes" id="UP000191448"/>
    </source>
</evidence>
<dbReference type="InterPro" id="IPR000415">
    <property type="entry name" value="Nitroreductase-like"/>
</dbReference>
<keyword evidence="5" id="KW-0411">Iron-sulfur</keyword>
<protein>
    <submittedName>
        <fullName evidence="7">Ferredoxin</fullName>
    </submittedName>
</protein>
<dbReference type="SUPFAM" id="SSF54862">
    <property type="entry name" value="4Fe-4S ferredoxins"/>
    <property type="match status" value="1"/>
</dbReference>